<gene>
    <name evidence="1" type="ORF">B7Z12_21610</name>
</gene>
<accession>A0A258CP99</accession>
<evidence type="ECO:0000313" key="1">
    <source>
        <dbReference type="EMBL" id="OYW97449.1"/>
    </source>
</evidence>
<dbReference type="Proteomes" id="UP000215616">
    <property type="component" value="Unassembled WGS sequence"/>
</dbReference>
<name>A0A258CP99_CAUVI</name>
<protein>
    <submittedName>
        <fullName evidence="1">Uncharacterized protein</fullName>
    </submittedName>
</protein>
<dbReference type="AlphaFoldDB" id="A0A258CP99"/>
<feature type="non-terminal residue" evidence="1">
    <location>
        <position position="1"/>
    </location>
</feature>
<reference evidence="1 2" key="1">
    <citation type="submission" date="2017-03" db="EMBL/GenBank/DDBJ databases">
        <title>Lifting the veil on microbial sulfur biogeochemistry in mining wastewaters.</title>
        <authorList>
            <person name="Kantor R.S."/>
            <person name="Colenbrander Nelson T."/>
            <person name="Marshall S."/>
            <person name="Bennett D."/>
            <person name="Apte S."/>
            <person name="Camacho D."/>
            <person name="Thomas B.C."/>
            <person name="Warren L.A."/>
            <person name="Banfield J.F."/>
        </authorList>
    </citation>
    <scope>NUCLEOTIDE SEQUENCE [LARGE SCALE GENOMIC DNA]</scope>
    <source>
        <strain evidence="1">32-67-7</strain>
    </source>
</reference>
<dbReference type="EMBL" id="NCDQ01000655">
    <property type="protein sequence ID" value="OYW97449.1"/>
    <property type="molecule type" value="Genomic_DNA"/>
</dbReference>
<sequence length="88" mass="10514">AGVTVRCWQRKRLFCRQVLIGLRRPPSPFDKLRVRTTVTLGAHKILFLSLSKDEDFHPRERPHSTRRQPRKRPRCFHRGLVHFRMSDA</sequence>
<organism evidence="1 2">
    <name type="scientific">Caulobacter vibrioides</name>
    <name type="common">Caulobacter crescentus</name>
    <dbReference type="NCBI Taxonomy" id="155892"/>
    <lineage>
        <taxon>Bacteria</taxon>
        <taxon>Pseudomonadati</taxon>
        <taxon>Pseudomonadota</taxon>
        <taxon>Alphaproteobacteria</taxon>
        <taxon>Caulobacterales</taxon>
        <taxon>Caulobacteraceae</taxon>
        <taxon>Caulobacter</taxon>
    </lineage>
</organism>
<comment type="caution">
    <text evidence="1">The sequence shown here is derived from an EMBL/GenBank/DDBJ whole genome shotgun (WGS) entry which is preliminary data.</text>
</comment>
<proteinExistence type="predicted"/>
<evidence type="ECO:0000313" key="2">
    <source>
        <dbReference type="Proteomes" id="UP000215616"/>
    </source>
</evidence>